<feature type="domain" description="ABC transporter" evidence="6">
    <location>
        <begin position="501"/>
        <end position="696"/>
    </location>
</feature>
<evidence type="ECO:0000256" key="3">
    <source>
        <dbReference type="ARBA" id="ARBA00022741"/>
    </source>
</evidence>
<dbReference type="PROSITE" id="PS00211">
    <property type="entry name" value="ABC_TRANSPORTER_1"/>
    <property type="match status" value="2"/>
</dbReference>
<dbReference type="InterPro" id="IPR058770">
    <property type="entry name" value="PWI_ABCF3"/>
</dbReference>
<dbReference type="OrthoDB" id="2110130at2759"/>
<accession>A0A1V9XSD8</accession>
<dbReference type="InterPro" id="IPR003439">
    <property type="entry name" value="ABC_transporter-like_ATP-bd"/>
</dbReference>
<dbReference type="PANTHER" id="PTHR19211">
    <property type="entry name" value="ATP-BINDING TRANSPORT PROTEIN-RELATED"/>
    <property type="match status" value="1"/>
</dbReference>
<dbReference type="FunFam" id="3.40.50.300:FF:000011">
    <property type="entry name" value="Putative ABC transporter ATP-binding component"/>
    <property type="match status" value="1"/>
</dbReference>
<dbReference type="EMBL" id="MNPL01004865">
    <property type="protein sequence ID" value="OQR76399.1"/>
    <property type="molecule type" value="Genomic_DNA"/>
</dbReference>
<evidence type="ECO:0000256" key="4">
    <source>
        <dbReference type="ARBA" id="ARBA00022840"/>
    </source>
</evidence>
<keyword evidence="4 7" id="KW-0067">ATP-binding</keyword>
<dbReference type="Gene3D" id="3.40.50.300">
    <property type="entry name" value="P-loop containing nucleotide triphosphate hydrolases"/>
    <property type="match status" value="3"/>
</dbReference>
<feature type="domain" description="ABC transporter" evidence="6">
    <location>
        <begin position="195"/>
        <end position="434"/>
    </location>
</feature>
<dbReference type="InterPro" id="IPR032781">
    <property type="entry name" value="ABC_tran_Xtn"/>
</dbReference>
<comment type="similarity">
    <text evidence="1">Belongs to the ABC transporter superfamily. ABCF family. EF3 subfamily.</text>
</comment>
<dbReference type="STRING" id="418985.A0A1V9XSD8"/>
<dbReference type="SUPFAM" id="SSF52540">
    <property type="entry name" value="P-loop containing nucleoside triphosphate hydrolases"/>
    <property type="match status" value="2"/>
</dbReference>
<dbReference type="Pfam" id="PF12848">
    <property type="entry name" value="ABC_tran_Xtn"/>
    <property type="match status" value="1"/>
</dbReference>
<dbReference type="Proteomes" id="UP000192247">
    <property type="component" value="Unassembled WGS sequence"/>
</dbReference>
<evidence type="ECO:0000256" key="1">
    <source>
        <dbReference type="ARBA" id="ARBA00011054"/>
    </source>
</evidence>
<name>A0A1V9XSD8_9ACAR</name>
<sequence length="699" mass="77778">MAATVQDVLRKQFPKIDSDLFEYLTGVLSGDDLDSVEDIQEACGEMLAELLRSQKDVQQSECEIVRSVCKDLFEAIGGSGSGPGGEMNSSGSNPRLLQLSTPVHLASTLNATPEVHRQDTSSIWLAQKQNLTTVDQRKLEKAEAKIRAKQERREGTDVSSRLQSVTLLVNKQATATQTLSRKGQNSEASSKSRDIRIENFDISIGDKLLLQGATLSLTFGRRFGLIGRNGIGKSTLLKMLSTRQLCLPAHVTVLHVEQEVVGDDTTALDSVLECDEERTTLLAEEKKLSLTGANDVRLSEIYTRLQEIEAESAPARASVILAGLGFSPDMQRKTTKEFSGGWRMRIALARALFTKPDLLLLDEPTNMLDMKAIIWIQNYLKGWESTLLVVSHDRQFLDEVPTDVIHFHNSILEPYKGNYTDFVKTAADRLVSQQREYEAQMMHRKHVQVFIDKFRYNANRAALVQSKIKALERLPELKPVQKEVSVVLRFPEPEILFSPLLQLDGVYFSYAPGERTILSNVDLSASMQSRICIVGDNGAGKTTLLKLVNGDLEPTKGVRRAHRNLVIGYFSQHHVDGLEMDVSSVELLARRFPGELALQPIATLSGGQKSRVAFAVLAMSVPHLLVLDEPTNHLDIETIDALAKCLQVFKGGVILVSHDERLVKSVCRELWVCAKGTVTSVEGGFEEYRRMVQKELEDR</sequence>
<dbReference type="InterPro" id="IPR027417">
    <property type="entry name" value="P-loop_NTPase"/>
</dbReference>
<evidence type="ECO:0000259" key="6">
    <source>
        <dbReference type="PROSITE" id="PS50893"/>
    </source>
</evidence>
<comment type="caution">
    <text evidence="7">The sequence shown here is derived from an EMBL/GenBank/DDBJ whole genome shotgun (WGS) entry which is preliminary data.</text>
</comment>
<gene>
    <name evidence="7" type="ORF">BIW11_03083</name>
</gene>
<dbReference type="InParanoid" id="A0A1V9XSD8"/>
<reference evidence="7 8" key="1">
    <citation type="journal article" date="2017" name="Gigascience">
        <title>Draft genome of the honey bee ectoparasitic mite, Tropilaelaps mercedesae, is shaped by the parasitic life history.</title>
        <authorList>
            <person name="Dong X."/>
            <person name="Armstrong S.D."/>
            <person name="Xia D."/>
            <person name="Makepeace B.L."/>
            <person name="Darby A.C."/>
            <person name="Kadowaki T."/>
        </authorList>
    </citation>
    <scope>NUCLEOTIDE SEQUENCE [LARGE SCALE GENOMIC DNA]</scope>
    <source>
        <strain evidence="7">Wuxi-XJTLU</strain>
    </source>
</reference>
<evidence type="ECO:0000313" key="8">
    <source>
        <dbReference type="Proteomes" id="UP000192247"/>
    </source>
</evidence>
<keyword evidence="2" id="KW-0677">Repeat</keyword>
<dbReference type="InterPro" id="IPR050611">
    <property type="entry name" value="ABCF"/>
</dbReference>
<protein>
    <submittedName>
        <fullName evidence="7">ATP-binding cassette sub-family F member 3-like</fullName>
    </submittedName>
</protein>
<dbReference type="GO" id="GO:0005524">
    <property type="term" value="F:ATP binding"/>
    <property type="evidence" value="ECO:0007669"/>
    <property type="project" value="UniProtKB-KW"/>
</dbReference>
<evidence type="ECO:0000256" key="2">
    <source>
        <dbReference type="ARBA" id="ARBA00022737"/>
    </source>
</evidence>
<keyword evidence="5" id="KW-0007">Acetylation</keyword>
<dbReference type="AlphaFoldDB" id="A0A1V9XSD8"/>
<keyword evidence="3" id="KW-0547">Nucleotide-binding</keyword>
<dbReference type="PANTHER" id="PTHR19211:SF117">
    <property type="entry name" value="ATP-BINDING CASSETTE SUB-FAMILY F MEMBER 3"/>
    <property type="match status" value="1"/>
</dbReference>
<dbReference type="PROSITE" id="PS50893">
    <property type="entry name" value="ABC_TRANSPORTER_2"/>
    <property type="match status" value="2"/>
</dbReference>
<dbReference type="FunCoup" id="A0A1V9XSD8">
    <property type="interactions" value="1866"/>
</dbReference>
<organism evidence="7 8">
    <name type="scientific">Tropilaelaps mercedesae</name>
    <dbReference type="NCBI Taxonomy" id="418985"/>
    <lineage>
        <taxon>Eukaryota</taxon>
        <taxon>Metazoa</taxon>
        <taxon>Ecdysozoa</taxon>
        <taxon>Arthropoda</taxon>
        <taxon>Chelicerata</taxon>
        <taxon>Arachnida</taxon>
        <taxon>Acari</taxon>
        <taxon>Parasitiformes</taxon>
        <taxon>Mesostigmata</taxon>
        <taxon>Gamasina</taxon>
        <taxon>Dermanyssoidea</taxon>
        <taxon>Laelapidae</taxon>
        <taxon>Tropilaelaps</taxon>
    </lineage>
</organism>
<dbReference type="FunFam" id="3.40.50.300:FF:000104">
    <property type="entry name" value="ATP-binding cassette sub-family F member 3"/>
    <property type="match status" value="1"/>
</dbReference>
<dbReference type="CDD" id="cd03221">
    <property type="entry name" value="ABCF_EF-3"/>
    <property type="match status" value="2"/>
</dbReference>
<dbReference type="Pfam" id="PF00005">
    <property type="entry name" value="ABC_tran"/>
    <property type="match status" value="2"/>
</dbReference>
<evidence type="ECO:0000313" key="7">
    <source>
        <dbReference type="EMBL" id="OQR76399.1"/>
    </source>
</evidence>
<keyword evidence="8" id="KW-1185">Reference proteome</keyword>
<dbReference type="GO" id="GO:0016887">
    <property type="term" value="F:ATP hydrolysis activity"/>
    <property type="evidence" value="ECO:0007669"/>
    <property type="project" value="InterPro"/>
</dbReference>
<dbReference type="SMART" id="SM00382">
    <property type="entry name" value="AAA"/>
    <property type="match status" value="2"/>
</dbReference>
<proteinExistence type="inferred from homology"/>
<dbReference type="InterPro" id="IPR003593">
    <property type="entry name" value="AAA+_ATPase"/>
</dbReference>
<dbReference type="Pfam" id="PF26051">
    <property type="entry name" value="PWI_ABCF3"/>
    <property type="match status" value="1"/>
</dbReference>
<dbReference type="InterPro" id="IPR017871">
    <property type="entry name" value="ABC_transporter-like_CS"/>
</dbReference>
<evidence type="ECO:0000256" key="5">
    <source>
        <dbReference type="ARBA" id="ARBA00022990"/>
    </source>
</evidence>